<evidence type="ECO:0008006" key="3">
    <source>
        <dbReference type="Google" id="ProtNLM"/>
    </source>
</evidence>
<name>I7A1D0_MELRP</name>
<dbReference type="OrthoDB" id="9816120at2"/>
<dbReference type="HOGENOM" id="CLU_625297_0_0_10"/>
<gene>
    <name evidence="1" type="ordered locus">MROS_0543</name>
</gene>
<dbReference type="RefSeq" id="WP_014855223.1">
    <property type="nucleotide sequence ID" value="NC_018178.1"/>
</dbReference>
<dbReference type="Proteomes" id="UP000009011">
    <property type="component" value="Chromosome"/>
</dbReference>
<sequence length="438" mass="50381">MHIDEKILELYAGSPEQFTREESENIKLHLDECAYCRDIYDTYFNLFRGFKEAVKKEPDELDRLLADKLEEGFSGFDRKRLPEKNDSIQIHDAEFEIVERNPRGIIKNVRHWIKRNPIKAVSYSFVFSFILLLLLFKVKPTDYTEYNPVALKLNDFMLEAYNINGDLLWKKNVSGALSGNIDSLMSTNYRGRRLMLEDIDGDNLNEVLLTGGEYDVGNYHPDTLYCFNYDGSLRWKAAPESERFNYAPKWKRTKWVINQFLVAKRGKKNLLFIIAHDYDFGGCVVSTLNPATGNIKSSLYHSGHITAAANIDIDLDGDEEIFFGGVSSYYKPFLMVIDRDTLMGVMPDFYSIGHKVKGNASYYILFPVTALASALSRTKSIGVSDISKFNDSGIVVKSLEYFDQKIEVALQFVLDKNFNIQYITATPTYLYEYEKIKK</sequence>
<organism evidence="1 2">
    <name type="scientific">Melioribacter roseus (strain DSM 23840 / JCM 17771 / VKM B-2668 / P3M-2)</name>
    <dbReference type="NCBI Taxonomy" id="1191523"/>
    <lineage>
        <taxon>Bacteria</taxon>
        <taxon>Pseudomonadati</taxon>
        <taxon>Ignavibacteriota</taxon>
        <taxon>Ignavibacteria</taxon>
        <taxon>Ignavibacteriales</taxon>
        <taxon>Melioribacteraceae</taxon>
        <taxon>Melioribacter</taxon>
    </lineage>
</organism>
<dbReference type="InterPro" id="IPR028994">
    <property type="entry name" value="Integrin_alpha_N"/>
</dbReference>
<evidence type="ECO:0000313" key="2">
    <source>
        <dbReference type="Proteomes" id="UP000009011"/>
    </source>
</evidence>
<dbReference type="KEGG" id="mro:MROS_0543"/>
<dbReference type="AlphaFoldDB" id="I7A1D0"/>
<protein>
    <recommendedName>
        <fullName evidence="3">Zinc-finger domain-containing protein</fullName>
    </recommendedName>
</protein>
<accession>I7A1D0</accession>
<dbReference type="EMBL" id="CP003557">
    <property type="protein sequence ID" value="AFN73786.1"/>
    <property type="molecule type" value="Genomic_DNA"/>
</dbReference>
<evidence type="ECO:0000313" key="1">
    <source>
        <dbReference type="EMBL" id="AFN73786.1"/>
    </source>
</evidence>
<keyword evidence="2" id="KW-1185">Reference proteome</keyword>
<reference evidence="1 2" key="1">
    <citation type="journal article" date="2013" name="PLoS ONE">
        <title>Genomic analysis of Melioribacter roseus, facultatively anaerobic organotrophic bacterium representing a novel deep lineage within Bacteriodetes/Chlorobi group.</title>
        <authorList>
            <person name="Kadnikov V.V."/>
            <person name="Mardanov A.V."/>
            <person name="Podosokorskaya O.A."/>
            <person name="Gavrilov S.N."/>
            <person name="Kublanov I.V."/>
            <person name="Beletsky A.V."/>
            <person name="Bonch-Osmolovskaya E.A."/>
            <person name="Ravin N.V."/>
        </authorList>
    </citation>
    <scope>NUCLEOTIDE SEQUENCE [LARGE SCALE GENOMIC DNA]</scope>
    <source>
        <strain evidence="2">JCM 17771 / P3M-2</strain>
    </source>
</reference>
<proteinExistence type="predicted"/>
<dbReference type="eggNOG" id="COG1520">
    <property type="taxonomic scope" value="Bacteria"/>
</dbReference>
<dbReference type="STRING" id="1191523.MROS_0543"/>
<dbReference type="SUPFAM" id="SSF69318">
    <property type="entry name" value="Integrin alpha N-terminal domain"/>
    <property type="match status" value="1"/>
</dbReference>